<reference evidence="10 11" key="1">
    <citation type="submission" date="2018-03" db="EMBL/GenBank/DDBJ databases">
        <title>Bacteriophage NCPPB3778 and a type I-E CRISPR drive the evolution of the US Biological Select Agent, Rathayibacter toxicus.</title>
        <authorList>
            <person name="Davis E.W.II."/>
            <person name="Tabima J.F."/>
            <person name="Weisberg A.J."/>
            <person name="Dantas Lopes L."/>
            <person name="Wiseman M.S."/>
            <person name="Wiseman M.S."/>
            <person name="Pupko T."/>
            <person name="Belcher M.S."/>
            <person name="Sechler A.J."/>
            <person name="Tancos M.A."/>
            <person name="Schroeder B.K."/>
            <person name="Murray T.D."/>
            <person name="Luster D.G."/>
            <person name="Schneider W.L."/>
            <person name="Rogers E."/>
            <person name="Andreote F.D."/>
            <person name="Grunwald N.J."/>
            <person name="Putnam M.L."/>
            <person name="Chang J.H."/>
        </authorList>
    </citation>
    <scope>NUCLEOTIDE SEQUENCE [LARGE SCALE GENOMIC DNA]</scope>
    <source>
        <strain evidence="10 11">DSM 15933</strain>
    </source>
</reference>
<dbReference type="Pfam" id="PF05977">
    <property type="entry name" value="MFS_3"/>
    <property type="match status" value="1"/>
</dbReference>
<evidence type="ECO:0000259" key="9">
    <source>
        <dbReference type="PROSITE" id="PS50850"/>
    </source>
</evidence>
<dbReference type="InterPro" id="IPR010290">
    <property type="entry name" value="TM_effector"/>
</dbReference>
<evidence type="ECO:0000256" key="1">
    <source>
        <dbReference type="ARBA" id="ARBA00004651"/>
    </source>
</evidence>
<feature type="region of interest" description="Disordered" evidence="7">
    <location>
        <begin position="403"/>
        <end position="438"/>
    </location>
</feature>
<dbReference type="GO" id="GO:0005886">
    <property type="term" value="C:plasma membrane"/>
    <property type="evidence" value="ECO:0007669"/>
    <property type="project" value="UniProtKB-SubCell"/>
</dbReference>
<organism evidence="10 11">
    <name type="scientific">Rathayibacter caricis DSM 15933</name>
    <dbReference type="NCBI Taxonomy" id="1328867"/>
    <lineage>
        <taxon>Bacteria</taxon>
        <taxon>Bacillati</taxon>
        <taxon>Actinomycetota</taxon>
        <taxon>Actinomycetes</taxon>
        <taxon>Micrococcales</taxon>
        <taxon>Microbacteriaceae</taxon>
        <taxon>Rathayibacter</taxon>
    </lineage>
</organism>
<evidence type="ECO:0000313" key="10">
    <source>
        <dbReference type="EMBL" id="PTL72940.1"/>
    </source>
</evidence>
<dbReference type="PANTHER" id="PTHR23513">
    <property type="entry name" value="INTEGRAL MEMBRANE EFFLUX PROTEIN-RELATED"/>
    <property type="match status" value="1"/>
</dbReference>
<evidence type="ECO:0000256" key="7">
    <source>
        <dbReference type="SAM" id="MobiDB-lite"/>
    </source>
</evidence>
<evidence type="ECO:0000256" key="4">
    <source>
        <dbReference type="ARBA" id="ARBA00022692"/>
    </source>
</evidence>
<evidence type="ECO:0000313" key="11">
    <source>
        <dbReference type="Proteomes" id="UP000241085"/>
    </source>
</evidence>
<dbReference type="EMBL" id="PZPL01000001">
    <property type="protein sequence ID" value="PTL72940.1"/>
    <property type="molecule type" value="Genomic_DNA"/>
</dbReference>
<feature type="domain" description="Major facilitator superfamily (MFS) profile" evidence="9">
    <location>
        <begin position="1"/>
        <end position="399"/>
    </location>
</feature>
<keyword evidence="4 8" id="KW-0812">Transmembrane</keyword>
<evidence type="ECO:0000256" key="2">
    <source>
        <dbReference type="ARBA" id="ARBA00022448"/>
    </source>
</evidence>
<name>A0A2T4UTS0_9MICO</name>
<proteinExistence type="predicted"/>
<feature type="transmembrane region" description="Helical" evidence="8">
    <location>
        <begin position="93"/>
        <end position="122"/>
    </location>
</feature>
<feature type="transmembrane region" description="Helical" evidence="8">
    <location>
        <begin position="49"/>
        <end position="72"/>
    </location>
</feature>
<dbReference type="PANTHER" id="PTHR23513:SF11">
    <property type="entry name" value="STAPHYLOFERRIN A TRANSPORTER"/>
    <property type="match status" value="1"/>
</dbReference>
<feature type="transmembrane region" description="Helical" evidence="8">
    <location>
        <begin position="12"/>
        <end position="29"/>
    </location>
</feature>
<keyword evidence="3" id="KW-1003">Cell membrane</keyword>
<keyword evidence="2" id="KW-0813">Transport</keyword>
<evidence type="ECO:0000256" key="6">
    <source>
        <dbReference type="ARBA" id="ARBA00023136"/>
    </source>
</evidence>
<comment type="subcellular location">
    <subcellularLocation>
        <location evidence="1">Cell membrane</location>
        <topology evidence="1">Multi-pass membrane protein</topology>
    </subcellularLocation>
</comment>
<gene>
    <name evidence="10" type="ORF">C1I63_08810</name>
</gene>
<dbReference type="CDD" id="cd06173">
    <property type="entry name" value="MFS_MefA_like"/>
    <property type="match status" value="1"/>
</dbReference>
<feature type="transmembrane region" description="Helical" evidence="8">
    <location>
        <begin position="311"/>
        <end position="333"/>
    </location>
</feature>
<dbReference type="GO" id="GO:0022857">
    <property type="term" value="F:transmembrane transporter activity"/>
    <property type="evidence" value="ECO:0007669"/>
    <property type="project" value="InterPro"/>
</dbReference>
<dbReference type="PROSITE" id="PS50850">
    <property type="entry name" value="MFS"/>
    <property type="match status" value="1"/>
</dbReference>
<dbReference type="InterPro" id="IPR036259">
    <property type="entry name" value="MFS_trans_sf"/>
</dbReference>
<dbReference type="Gene3D" id="1.20.1250.20">
    <property type="entry name" value="MFS general substrate transporter like domains"/>
    <property type="match status" value="1"/>
</dbReference>
<keyword evidence="11" id="KW-1185">Reference proteome</keyword>
<feature type="transmembrane region" description="Helical" evidence="8">
    <location>
        <begin position="223"/>
        <end position="244"/>
    </location>
</feature>
<feature type="transmembrane region" description="Helical" evidence="8">
    <location>
        <begin position="374"/>
        <end position="394"/>
    </location>
</feature>
<protein>
    <submittedName>
        <fullName evidence="10">MFS transporter</fullName>
    </submittedName>
</protein>
<feature type="transmembrane region" description="Helical" evidence="8">
    <location>
        <begin position="285"/>
        <end position="305"/>
    </location>
</feature>
<evidence type="ECO:0000256" key="8">
    <source>
        <dbReference type="SAM" id="Phobius"/>
    </source>
</evidence>
<dbReference type="SUPFAM" id="SSF103473">
    <property type="entry name" value="MFS general substrate transporter"/>
    <property type="match status" value="1"/>
</dbReference>
<feature type="transmembrane region" description="Helical" evidence="8">
    <location>
        <begin position="345"/>
        <end position="368"/>
    </location>
</feature>
<dbReference type="Proteomes" id="UP000241085">
    <property type="component" value="Unassembled WGS sequence"/>
</dbReference>
<comment type="caution">
    <text evidence="10">The sequence shown here is derived from an EMBL/GenBank/DDBJ whole genome shotgun (WGS) entry which is preliminary data.</text>
</comment>
<keyword evidence="5 8" id="KW-1133">Transmembrane helix</keyword>
<dbReference type="AlphaFoldDB" id="A0A2T4UTS0"/>
<feature type="transmembrane region" description="Helical" evidence="8">
    <location>
        <begin position="160"/>
        <end position="189"/>
    </location>
</feature>
<sequence>MSAMFRSMAVPNYRIWFAGATVSNIGTWMQRTAQDWIVINDLTDHDATALGVTMALQFGPQLLMVPFSGFIADRFDRRRLLMATQGAMGVLGLGLGLLVVTGVVQLWMVYVFALLLGFAAAIDAPVRQTFVSALVEEKDLSNAVSLNSASFNSARMIGPALAGVLISAVGSGWVFLLNAASFLAVLLSLRFLHRDQLRSAPRATRGPGALLEGFRYVSRRPDIIVVLIIVFLIGTFGLNFPIFASTMATVEFDMGASEFGLLSSAIAVGSVIGALLSARRDRPRLRLIVGAAFAFGVALALSGLMPTAWSFAIVLPLVGVAAQTLMTSANGFVQLSTAPEMRGRVMALYMAIFVGGTPIGAPLIGAVANGLGPRWAIAVGAASGLAAAAVGLGFHLRMRRSAVPPARENASGSQEPDDPASRTGSDEPEVGSAVRPRA</sequence>
<accession>A0A2T4UTS0</accession>
<keyword evidence="6 8" id="KW-0472">Membrane</keyword>
<evidence type="ECO:0000256" key="3">
    <source>
        <dbReference type="ARBA" id="ARBA00022475"/>
    </source>
</evidence>
<dbReference type="InterPro" id="IPR020846">
    <property type="entry name" value="MFS_dom"/>
</dbReference>
<evidence type="ECO:0000256" key="5">
    <source>
        <dbReference type="ARBA" id="ARBA00022989"/>
    </source>
</evidence>
<feature type="transmembrane region" description="Helical" evidence="8">
    <location>
        <begin position="259"/>
        <end position="278"/>
    </location>
</feature>
<dbReference type="RefSeq" id="WP_107574551.1">
    <property type="nucleotide sequence ID" value="NZ_PZPL01000001.1"/>
</dbReference>